<dbReference type="RefSeq" id="WP_377378262.1">
    <property type="nucleotide sequence ID" value="NZ_JBHSSW010000009.1"/>
</dbReference>
<comment type="caution">
    <text evidence="3">The sequence shown here is derived from an EMBL/GenBank/DDBJ whole genome shotgun (WGS) entry which is preliminary data.</text>
</comment>
<sequence length="305" mass="33033">MTLNDARAKDKRFALFACIAFVLAIILYVVSSQIAGDTGRKSAFSGDLVFADVTSTPQVIRITTNRSDYQLRNVDGVWVMPEKADYPVQIDKIEQMLNAIASARFTDAKTALPERHDALGLGDPMSGGTGALITLPGLDETGAVIGEKRGLAYGRRGNNDQTWQVDALFPALHSANWWLDFSGVFPRPSSAVQSVEIRSGDGESLQKITPSEIEALGPEDMILLEAASSQRVLDVASLDEIGTLSPVLSHTTRFQDGRELTLTLYDRSGRSWAHITGSALDAPELVEGRVFQLDPITASDLIPSE</sequence>
<evidence type="ECO:0000256" key="1">
    <source>
        <dbReference type="SAM" id="Phobius"/>
    </source>
</evidence>
<accession>A0ABW1S9P2</accession>
<evidence type="ECO:0000259" key="2">
    <source>
        <dbReference type="Pfam" id="PF14238"/>
    </source>
</evidence>
<keyword evidence="1" id="KW-0812">Transmembrane</keyword>
<evidence type="ECO:0000313" key="3">
    <source>
        <dbReference type="EMBL" id="MFC6198212.1"/>
    </source>
</evidence>
<feature type="domain" description="DUF4340" evidence="2">
    <location>
        <begin position="78"/>
        <end position="204"/>
    </location>
</feature>
<keyword evidence="4" id="KW-1185">Reference proteome</keyword>
<evidence type="ECO:0000313" key="4">
    <source>
        <dbReference type="Proteomes" id="UP001596303"/>
    </source>
</evidence>
<gene>
    <name evidence="3" type="ORF">ACFQDM_08985</name>
</gene>
<reference evidence="4" key="1">
    <citation type="journal article" date="2019" name="Int. J. Syst. Evol. Microbiol.">
        <title>The Global Catalogue of Microorganisms (GCM) 10K type strain sequencing project: providing services to taxonomists for standard genome sequencing and annotation.</title>
        <authorList>
            <consortium name="The Broad Institute Genomics Platform"/>
            <consortium name="The Broad Institute Genome Sequencing Center for Infectious Disease"/>
            <person name="Wu L."/>
            <person name="Ma J."/>
        </authorList>
    </citation>
    <scope>NUCLEOTIDE SEQUENCE [LARGE SCALE GENOMIC DNA]</scope>
    <source>
        <strain evidence="4">CGMCC-1.15741</strain>
    </source>
</reference>
<keyword evidence="1" id="KW-1133">Transmembrane helix</keyword>
<protein>
    <recommendedName>
        <fullName evidence="2">DUF4340 domain-containing protein</fullName>
    </recommendedName>
</protein>
<feature type="transmembrane region" description="Helical" evidence="1">
    <location>
        <begin position="12"/>
        <end position="30"/>
    </location>
</feature>
<organism evidence="3 4">
    <name type="scientific">Ponticaulis profundi</name>
    <dbReference type="NCBI Taxonomy" id="2665222"/>
    <lineage>
        <taxon>Bacteria</taxon>
        <taxon>Pseudomonadati</taxon>
        <taxon>Pseudomonadota</taxon>
        <taxon>Alphaproteobacteria</taxon>
        <taxon>Hyphomonadales</taxon>
        <taxon>Hyphomonadaceae</taxon>
        <taxon>Ponticaulis</taxon>
    </lineage>
</organism>
<dbReference type="Proteomes" id="UP001596303">
    <property type="component" value="Unassembled WGS sequence"/>
</dbReference>
<dbReference type="EMBL" id="JBHSSW010000009">
    <property type="protein sequence ID" value="MFC6198212.1"/>
    <property type="molecule type" value="Genomic_DNA"/>
</dbReference>
<keyword evidence="1" id="KW-0472">Membrane</keyword>
<proteinExistence type="predicted"/>
<name>A0ABW1S9P2_9PROT</name>
<dbReference type="InterPro" id="IPR025641">
    <property type="entry name" value="DUF4340"/>
</dbReference>
<dbReference type="Pfam" id="PF14238">
    <property type="entry name" value="DUF4340"/>
    <property type="match status" value="1"/>
</dbReference>